<keyword evidence="6" id="KW-1185">Reference proteome</keyword>
<evidence type="ECO:0000256" key="1">
    <source>
        <dbReference type="ARBA" id="ARBA00022729"/>
    </source>
</evidence>
<dbReference type="GO" id="GO:0016020">
    <property type="term" value="C:membrane"/>
    <property type="evidence" value="ECO:0007669"/>
    <property type="project" value="InterPro"/>
</dbReference>
<evidence type="ECO:0000256" key="2">
    <source>
        <dbReference type="ARBA" id="ARBA00022737"/>
    </source>
</evidence>
<evidence type="ECO:0000313" key="6">
    <source>
        <dbReference type="Proteomes" id="UP001174909"/>
    </source>
</evidence>
<reference evidence="5" key="1">
    <citation type="submission" date="2023-03" db="EMBL/GenBank/DDBJ databases">
        <authorList>
            <person name="Steffen K."/>
            <person name="Cardenas P."/>
        </authorList>
    </citation>
    <scope>NUCLEOTIDE SEQUENCE</scope>
</reference>
<feature type="domain" description="Calx-beta" evidence="4">
    <location>
        <begin position="24"/>
        <end position="139"/>
    </location>
</feature>
<sequence length="320" mass="33963">TSSDSAVSFIVSSGVIIIVDNDNPSLSAGFVQTDVGQPETDGLTGARLRAFVNGRITQPVALSVSVAGGTATVNDDFTDSMAVLQFNINSDNPRRVFYTINGDTIDEPDETIVFQLSGPSGVALIPDRSTAVVTIINDDMFPIETGIIVLVDGTPEVRLEGGTGTVRVQFTLSPDITNALCTLRDVAPQQDCSSGTFVVTGLAPSRIPPVTLEIAALNQQGQQVAFISRTIRLGLSGDCSVNFLNGVEGALVFQGDVFIAFSVVGPTTSTECQLDGGTFTPCDRTVQYENLSLGEHRVKVRPNGDNCVRRIRRTVMFTVV</sequence>
<keyword evidence="2" id="KW-0677">Repeat</keyword>
<dbReference type="InterPro" id="IPR003644">
    <property type="entry name" value="Calx_beta"/>
</dbReference>
<protein>
    <recommendedName>
        <fullName evidence="4">Calx-beta domain-containing protein</fullName>
    </recommendedName>
</protein>
<dbReference type="Gene3D" id="2.60.40.2030">
    <property type="match status" value="1"/>
</dbReference>
<keyword evidence="1" id="KW-0732">Signal</keyword>
<dbReference type="Pfam" id="PF03160">
    <property type="entry name" value="Calx-beta"/>
    <property type="match status" value="1"/>
</dbReference>
<keyword evidence="3" id="KW-0106">Calcium</keyword>
<dbReference type="GO" id="GO:0007154">
    <property type="term" value="P:cell communication"/>
    <property type="evidence" value="ECO:0007669"/>
    <property type="project" value="InterPro"/>
</dbReference>
<organism evidence="5 6">
    <name type="scientific">Geodia barretti</name>
    <name type="common">Barrett's horny sponge</name>
    <dbReference type="NCBI Taxonomy" id="519541"/>
    <lineage>
        <taxon>Eukaryota</taxon>
        <taxon>Metazoa</taxon>
        <taxon>Porifera</taxon>
        <taxon>Demospongiae</taxon>
        <taxon>Heteroscleromorpha</taxon>
        <taxon>Tetractinellida</taxon>
        <taxon>Astrophorina</taxon>
        <taxon>Geodiidae</taxon>
        <taxon>Geodia</taxon>
    </lineage>
</organism>
<proteinExistence type="predicted"/>
<name>A0AA35TJJ7_GEOBA</name>
<dbReference type="EMBL" id="CASHTH010003779">
    <property type="protein sequence ID" value="CAI8049199.1"/>
    <property type="molecule type" value="Genomic_DNA"/>
</dbReference>
<comment type="caution">
    <text evidence="5">The sequence shown here is derived from an EMBL/GenBank/DDBJ whole genome shotgun (WGS) entry which is preliminary data.</text>
</comment>
<dbReference type="Proteomes" id="UP001174909">
    <property type="component" value="Unassembled WGS sequence"/>
</dbReference>
<dbReference type="InterPro" id="IPR038081">
    <property type="entry name" value="CalX-like_sf"/>
</dbReference>
<gene>
    <name evidence="5" type="ORF">GBAR_LOCUS27079</name>
</gene>
<accession>A0AA35TJJ7</accession>
<dbReference type="SUPFAM" id="SSF141072">
    <property type="entry name" value="CalX-like"/>
    <property type="match status" value="1"/>
</dbReference>
<evidence type="ECO:0000256" key="3">
    <source>
        <dbReference type="ARBA" id="ARBA00022837"/>
    </source>
</evidence>
<evidence type="ECO:0000259" key="4">
    <source>
        <dbReference type="Pfam" id="PF03160"/>
    </source>
</evidence>
<feature type="non-terminal residue" evidence="5">
    <location>
        <position position="320"/>
    </location>
</feature>
<evidence type="ECO:0000313" key="5">
    <source>
        <dbReference type="EMBL" id="CAI8049199.1"/>
    </source>
</evidence>
<dbReference type="AlphaFoldDB" id="A0AA35TJJ7"/>